<gene>
    <name evidence="5" type="ORF">QO015_001668</name>
</gene>
<dbReference type="Proteomes" id="UP001223743">
    <property type="component" value="Unassembled WGS sequence"/>
</dbReference>
<feature type="domain" description="HTH tetR-type" evidence="4">
    <location>
        <begin position="20"/>
        <end position="80"/>
    </location>
</feature>
<dbReference type="SUPFAM" id="SSF46689">
    <property type="entry name" value="Homeodomain-like"/>
    <property type="match status" value="1"/>
</dbReference>
<dbReference type="PANTHER" id="PTHR30328">
    <property type="entry name" value="TRANSCRIPTIONAL REPRESSOR"/>
    <property type="match status" value="1"/>
</dbReference>
<evidence type="ECO:0000259" key="4">
    <source>
        <dbReference type="PROSITE" id="PS50977"/>
    </source>
</evidence>
<evidence type="ECO:0000313" key="6">
    <source>
        <dbReference type="Proteomes" id="UP001223743"/>
    </source>
</evidence>
<dbReference type="InterPro" id="IPR041474">
    <property type="entry name" value="NicS_C"/>
</dbReference>
<evidence type="ECO:0000256" key="2">
    <source>
        <dbReference type="PROSITE-ProRule" id="PRU00335"/>
    </source>
</evidence>
<dbReference type="InterPro" id="IPR036271">
    <property type="entry name" value="Tet_transcr_reg_TetR-rel_C_sf"/>
</dbReference>
<dbReference type="PROSITE" id="PS50977">
    <property type="entry name" value="HTH_TETR_2"/>
    <property type="match status" value="1"/>
</dbReference>
<dbReference type="InterPro" id="IPR009057">
    <property type="entry name" value="Homeodomain-like_sf"/>
</dbReference>
<reference evidence="5 6" key="1">
    <citation type="submission" date="2023-07" db="EMBL/GenBank/DDBJ databases">
        <title>Genomic Encyclopedia of Type Strains, Phase IV (KMG-IV): sequencing the most valuable type-strain genomes for metagenomic binning, comparative biology and taxonomic classification.</title>
        <authorList>
            <person name="Goeker M."/>
        </authorList>
    </citation>
    <scope>NUCLEOTIDE SEQUENCE [LARGE SCALE GENOMIC DNA]</scope>
    <source>
        <strain evidence="5 6">B1-1</strain>
    </source>
</reference>
<dbReference type="EMBL" id="JAUSWJ010000001">
    <property type="protein sequence ID" value="MDQ0516055.1"/>
    <property type="molecule type" value="Genomic_DNA"/>
</dbReference>
<evidence type="ECO:0000256" key="3">
    <source>
        <dbReference type="SAM" id="MobiDB-lite"/>
    </source>
</evidence>
<accession>A0ABU0M519</accession>
<dbReference type="PRINTS" id="PR00455">
    <property type="entry name" value="HTHTETR"/>
</dbReference>
<dbReference type="Pfam" id="PF17938">
    <property type="entry name" value="TetR_C_29"/>
    <property type="match status" value="1"/>
</dbReference>
<dbReference type="InterPro" id="IPR050109">
    <property type="entry name" value="HTH-type_TetR-like_transc_reg"/>
</dbReference>
<name>A0ABU0M519_9HYPH</name>
<feature type="region of interest" description="Disordered" evidence="3">
    <location>
        <begin position="1"/>
        <end position="21"/>
    </location>
</feature>
<evidence type="ECO:0000256" key="1">
    <source>
        <dbReference type="ARBA" id="ARBA00023125"/>
    </source>
</evidence>
<dbReference type="Gene3D" id="1.10.357.10">
    <property type="entry name" value="Tetracycline Repressor, domain 2"/>
    <property type="match status" value="1"/>
</dbReference>
<keyword evidence="6" id="KW-1185">Reference proteome</keyword>
<dbReference type="SUPFAM" id="SSF48498">
    <property type="entry name" value="Tetracyclin repressor-like, C-terminal domain"/>
    <property type="match status" value="1"/>
</dbReference>
<dbReference type="RefSeq" id="WP_266280108.1">
    <property type="nucleotide sequence ID" value="NZ_JAPKNF010000001.1"/>
</dbReference>
<dbReference type="PANTHER" id="PTHR30328:SF54">
    <property type="entry name" value="HTH-TYPE TRANSCRIPTIONAL REPRESSOR SCO4008"/>
    <property type="match status" value="1"/>
</dbReference>
<sequence length="218" mass="23816">MRGADEPAAPSRTAATRDPDGTQRAILAAATHEFAANGLSGARVDAIAARAGINKRMLYHYFGNKEALYRAALEAEYSRIRAAEAELRLDDLEPEASLARLAAFTFDYYLENPDFLSLLATENLHRAKHVASSERLKAMHVAFIGDLDRVLARGAAAGLFRPGLDAVDIYVTIASLGAFYLSNRWTLGAIFGRDLAEPERLEAWRAHIAEVVLAFARA</sequence>
<dbReference type="InterPro" id="IPR001647">
    <property type="entry name" value="HTH_TetR"/>
</dbReference>
<protein>
    <submittedName>
        <fullName evidence="5">AcrR family transcriptional regulator</fullName>
    </submittedName>
</protein>
<evidence type="ECO:0000313" key="5">
    <source>
        <dbReference type="EMBL" id="MDQ0516055.1"/>
    </source>
</evidence>
<dbReference type="Pfam" id="PF00440">
    <property type="entry name" value="TetR_N"/>
    <property type="match status" value="1"/>
</dbReference>
<proteinExistence type="predicted"/>
<organism evidence="5 6">
    <name type="scientific">Kaistia geumhonensis</name>
    <dbReference type="NCBI Taxonomy" id="410839"/>
    <lineage>
        <taxon>Bacteria</taxon>
        <taxon>Pseudomonadati</taxon>
        <taxon>Pseudomonadota</taxon>
        <taxon>Alphaproteobacteria</taxon>
        <taxon>Hyphomicrobiales</taxon>
        <taxon>Kaistiaceae</taxon>
        <taxon>Kaistia</taxon>
    </lineage>
</organism>
<comment type="caution">
    <text evidence="5">The sequence shown here is derived from an EMBL/GenBank/DDBJ whole genome shotgun (WGS) entry which is preliminary data.</text>
</comment>
<keyword evidence="1 2" id="KW-0238">DNA-binding</keyword>
<feature type="DNA-binding region" description="H-T-H motif" evidence="2">
    <location>
        <begin position="43"/>
        <end position="62"/>
    </location>
</feature>